<proteinExistence type="predicted"/>
<name>A0A8K1GXC4_9PASS</name>
<organism evidence="1 2">
    <name type="scientific">Zosterops borbonicus</name>
    <dbReference type="NCBI Taxonomy" id="364589"/>
    <lineage>
        <taxon>Eukaryota</taxon>
        <taxon>Metazoa</taxon>
        <taxon>Chordata</taxon>
        <taxon>Craniata</taxon>
        <taxon>Vertebrata</taxon>
        <taxon>Euteleostomi</taxon>
        <taxon>Archelosauria</taxon>
        <taxon>Archosauria</taxon>
        <taxon>Dinosauria</taxon>
        <taxon>Saurischia</taxon>
        <taxon>Theropoda</taxon>
        <taxon>Coelurosauria</taxon>
        <taxon>Aves</taxon>
        <taxon>Neognathae</taxon>
        <taxon>Neoaves</taxon>
        <taxon>Telluraves</taxon>
        <taxon>Australaves</taxon>
        <taxon>Passeriformes</taxon>
        <taxon>Sylvioidea</taxon>
        <taxon>Zosteropidae</taxon>
        <taxon>Zosterops</taxon>
    </lineage>
</organism>
<evidence type="ECO:0000313" key="1">
    <source>
        <dbReference type="EMBL" id="TRZ25777.1"/>
    </source>
</evidence>
<evidence type="ECO:0008006" key="3">
    <source>
        <dbReference type="Google" id="ProtNLM"/>
    </source>
</evidence>
<evidence type="ECO:0000313" key="2">
    <source>
        <dbReference type="Proteomes" id="UP000796761"/>
    </source>
</evidence>
<reference evidence="1" key="1">
    <citation type="submission" date="2019-04" db="EMBL/GenBank/DDBJ databases">
        <title>Genome assembly of Zosterops borbonicus 15179.</title>
        <authorList>
            <person name="Leroy T."/>
            <person name="Anselmetti Y."/>
            <person name="Tilak M.-K."/>
            <person name="Nabholz B."/>
        </authorList>
    </citation>
    <scope>NUCLEOTIDE SEQUENCE</scope>
    <source>
        <strain evidence="1">HGM_15179</strain>
        <tissue evidence="1">Muscle</tissue>
    </source>
</reference>
<dbReference type="OrthoDB" id="416454at2759"/>
<gene>
    <name evidence="1" type="ORF">HGM15179_001363</name>
</gene>
<sequence length="152" mass="17465">MKIEAKSGLWYEVRRDTHKLKVKNPFGDQSNYGSKILDLSTSTANRICSNFLWHSDDKTIYSLDTQPPELEDRDGEQNEALIIQREMDDVYQDFSNAFDTVYHSILLEKLAVRGLDRCMLCWKKKKTLDSQAQRKVMDGAASSWQLVTSGVP</sequence>
<accession>A0A8K1GXC4</accession>
<dbReference type="Proteomes" id="UP000796761">
    <property type="component" value="Unassembled WGS sequence"/>
</dbReference>
<protein>
    <recommendedName>
        <fullName evidence="3">Reverse transcriptase domain-containing protein</fullName>
    </recommendedName>
</protein>
<keyword evidence="2" id="KW-1185">Reference proteome</keyword>
<dbReference type="EMBL" id="SWJQ01000021">
    <property type="protein sequence ID" value="TRZ25777.1"/>
    <property type="molecule type" value="Genomic_DNA"/>
</dbReference>
<dbReference type="AlphaFoldDB" id="A0A8K1GXC4"/>
<comment type="caution">
    <text evidence="1">The sequence shown here is derived from an EMBL/GenBank/DDBJ whole genome shotgun (WGS) entry which is preliminary data.</text>
</comment>